<evidence type="ECO:0000313" key="2">
    <source>
        <dbReference type="EMBL" id="USD22799.1"/>
    </source>
</evidence>
<evidence type="ECO:0000256" key="1">
    <source>
        <dbReference type="SAM" id="Phobius"/>
    </source>
</evidence>
<keyword evidence="1" id="KW-0812">Transmembrane</keyword>
<accession>A0ABY4VF14</accession>
<evidence type="ECO:0000313" key="3">
    <source>
        <dbReference type="Proteomes" id="UP001055658"/>
    </source>
</evidence>
<protein>
    <recommendedName>
        <fullName evidence="4">DUF3147 domain-containing protein</fullName>
    </recommendedName>
</protein>
<feature type="transmembrane region" description="Helical" evidence="1">
    <location>
        <begin position="30"/>
        <end position="51"/>
    </location>
</feature>
<organism evidence="2 3">
    <name type="scientific">Microbulbifer variabilis</name>
    <dbReference type="NCBI Taxonomy" id="266805"/>
    <lineage>
        <taxon>Bacteria</taxon>
        <taxon>Pseudomonadati</taxon>
        <taxon>Pseudomonadota</taxon>
        <taxon>Gammaproteobacteria</taxon>
        <taxon>Cellvibrionales</taxon>
        <taxon>Microbulbiferaceae</taxon>
        <taxon>Microbulbifer</taxon>
    </lineage>
</organism>
<keyword evidence="1" id="KW-1133">Transmembrane helix</keyword>
<feature type="transmembrane region" description="Helical" evidence="1">
    <location>
        <begin position="86"/>
        <end position="110"/>
    </location>
</feature>
<sequence length="112" mass="12597">MLQVLISAGVVFILLKFLERGKNRGLDGFASIAFVLVPALLILLANIGAGIIGVDKRFLVPLALLYFIVPLFMLRLQFDLSWGRSFLYGLFVFLVVLVVDSLFYLMIGFIRR</sequence>
<evidence type="ECO:0008006" key="4">
    <source>
        <dbReference type="Google" id="ProtNLM"/>
    </source>
</evidence>
<keyword evidence="1" id="KW-0472">Membrane</keyword>
<feature type="transmembrane region" description="Helical" evidence="1">
    <location>
        <begin position="58"/>
        <end position="74"/>
    </location>
</feature>
<keyword evidence="3" id="KW-1185">Reference proteome</keyword>
<proteinExistence type="predicted"/>
<gene>
    <name evidence="2" type="ORF">MJO52_06580</name>
</gene>
<dbReference type="EMBL" id="CP092418">
    <property type="protein sequence ID" value="USD22799.1"/>
    <property type="molecule type" value="Genomic_DNA"/>
</dbReference>
<dbReference type="RefSeq" id="WP_252085152.1">
    <property type="nucleotide sequence ID" value="NZ_CP092418.1"/>
</dbReference>
<name>A0ABY4VF14_9GAMM</name>
<reference evidence="2" key="1">
    <citation type="submission" date="2022-02" db="EMBL/GenBank/DDBJ databases">
        <title>Coral-associated bacteria.</title>
        <authorList>
            <person name="Tang K."/>
            <person name="Wang X."/>
        </authorList>
    </citation>
    <scope>NUCLEOTIDE SEQUENCE</scope>
    <source>
        <strain evidence="2">SCSIO 43006</strain>
    </source>
</reference>
<dbReference type="Proteomes" id="UP001055658">
    <property type="component" value="Chromosome"/>
</dbReference>